<dbReference type="Gene3D" id="2.130.10.10">
    <property type="entry name" value="YVTN repeat-like/Quinoprotein amine dehydrogenase"/>
    <property type="match status" value="4"/>
</dbReference>
<dbReference type="InterPro" id="IPR052779">
    <property type="entry name" value="WDR62"/>
</dbReference>
<dbReference type="Proteomes" id="UP001415857">
    <property type="component" value="Unassembled WGS sequence"/>
</dbReference>
<evidence type="ECO:0000256" key="1">
    <source>
        <dbReference type="PROSITE-ProRule" id="PRU00221"/>
    </source>
</evidence>
<dbReference type="InterPro" id="IPR001680">
    <property type="entry name" value="WD40_rpt"/>
</dbReference>
<sequence length="767" mass="82957">MKLGRKLKKPDPSSKLVLEEIIGLTTKNANGLASSYLNSKCVYMAGCVVVVYDVHLGTQSHLMVSHRMPKPLTCVAVSHDGRFAAAGESGHQPAVLVWDSATLALISELKGHQYGVLCIAFSPNGKHLVSVGFPHDGYICLWDWQSGLLVTKLKSSSSCSAVASVCFSSDAKFIVTAGKKHLKFWTVGSSMRSGSNSGAGSLAMYGKPVNLGHQKGNSFISVVCPIRTGGGRDGSKQAGEFFPLYALTDAGVLCLLHSGLSVQKSVDLKVEKGYALSASDKLIACACSNGIVQLFTVETLKYAGSLQYSEAKKCHEANDMVCQTKVSKQLLQLASTLPDATACQFSTSENLVVVYEDHSLYIWDICDKFKATRRCVLVSHSACIWDIKNLCCENMHDPSLACVARGCSGGVSFATCSADGTIRLWELALRSDSLEDSSVKLGMDHHSLIPEPVHTSHLVSIGILERDTVESGVSTQGFRSMAASSDGKYLAAGDFQGNLHIYNLHTSDYICLQDAHDAEILSLSFSLPSKKDVISEKVFESHYFLASGGRDRIIHLYDIERKFDLIKSIDDHSAAVTSVKITCNGSKILSCSADRSLVFRDVAVTDTGWQVSRRHHQMASNGTVFDMAVDPTMEVAVTVGQDKKINTFNIAAGKLIKSFKQDGDFGDPIKVAMDPSCSYLLCSYSNKSICMYDFISGELITQAMGHGEVITGVIFLPDCKHIISVGGDGCIFVWKVPTILSYKDSAENEGKFWSIIPIKHGPANSFK</sequence>
<dbReference type="PANTHER" id="PTHR45589:SF1">
    <property type="entry name" value="WD REPEAT DOMAIN 62, ISOFORM G"/>
    <property type="match status" value="1"/>
</dbReference>
<dbReference type="EMBL" id="JBBPBK010000002">
    <property type="protein sequence ID" value="KAK9291176.1"/>
    <property type="molecule type" value="Genomic_DNA"/>
</dbReference>
<dbReference type="Pfam" id="PF24782">
    <property type="entry name" value="WD40_MABP1-WDR62_2nd"/>
    <property type="match status" value="1"/>
</dbReference>
<protein>
    <recommendedName>
        <fullName evidence="2">MABP1/WDR62 second WD40 domain-containing protein</fullName>
    </recommendedName>
</protein>
<evidence type="ECO:0000313" key="4">
    <source>
        <dbReference type="Proteomes" id="UP001415857"/>
    </source>
</evidence>
<dbReference type="PANTHER" id="PTHR45589">
    <property type="entry name" value="WD REPEAT DOMAIN 62, ISOFORM G"/>
    <property type="match status" value="1"/>
</dbReference>
<keyword evidence="1" id="KW-0853">WD repeat</keyword>
<organism evidence="3 4">
    <name type="scientific">Liquidambar formosana</name>
    <name type="common">Formosan gum</name>
    <dbReference type="NCBI Taxonomy" id="63359"/>
    <lineage>
        <taxon>Eukaryota</taxon>
        <taxon>Viridiplantae</taxon>
        <taxon>Streptophyta</taxon>
        <taxon>Embryophyta</taxon>
        <taxon>Tracheophyta</taxon>
        <taxon>Spermatophyta</taxon>
        <taxon>Magnoliopsida</taxon>
        <taxon>eudicotyledons</taxon>
        <taxon>Gunneridae</taxon>
        <taxon>Pentapetalae</taxon>
        <taxon>Saxifragales</taxon>
        <taxon>Altingiaceae</taxon>
        <taxon>Liquidambar</taxon>
    </lineage>
</organism>
<reference evidence="3 4" key="1">
    <citation type="journal article" date="2024" name="Plant J.">
        <title>Genome sequences and population genomics reveal climatic adaptation and genomic divergence between two closely related sweetgum species.</title>
        <authorList>
            <person name="Xu W.Q."/>
            <person name="Ren C.Q."/>
            <person name="Zhang X.Y."/>
            <person name="Comes H.P."/>
            <person name="Liu X.H."/>
            <person name="Li Y.G."/>
            <person name="Kettle C.J."/>
            <person name="Jalonen R."/>
            <person name="Gaisberger H."/>
            <person name="Ma Y.Z."/>
            <person name="Qiu Y.X."/>
        </authorList>
    </citation>
    <scope>NUCLEOTIDE SEQUENCE [LARGE SCALE GENOMIC DNA]</scope>
    <source>
        <strain evidence="3">Hangzhou</strain>
    </source>
</reference>
<name>A0AAP0X534_LIQFO</name>
<dbReference type="AlphaFoldDB" id="A0AAP0X534"/>
<evidence type="ECO:0000313" key="3">
    <source>
        <dbReference type="EMBL" id="KAK9291176.1"/>
    </source>
</evidence>
<dbReference type="PROSITE" id="PS50082">
    <property type="entry name" value="WD_REPEATS_2"/>
    <property type="match status" value="1"/>
</dbReference>
<feature type="domain" description="MABP1/WDR62 second WD40" evidence="2">
    <location>
        <begin position="408"/>
        <end position="736"/>
    </location>
</feature>
<proteinExistence type="predicted"/>
<dbReference type="InterPro" id="IPR015943">
    <property type="entry name" value="WD40/YVTN_repeat-like_dom_sf"/>
</dbReference>
<feature type="repeat" description="WD" evidence="1">
    <location>
        <begin position="703"/>
        <end position="736"/>
    </location>
</feature>
<dbReference type="SMART" id="SM00320">
    <property type="entry name" value="WD40"/>
    <property type="match status" value="11"/>
</dbReference>
<keyword evidence="4" id="KW-1185">Reference proteome</keyword>
<dbReference type="SUPFAM" id="SSF50978">
    <property type="entry name" value="WD40 repeat-like"/>
    <property type="match status" value="2"/>
</dbReference>
<gene>
    <name evidence="3" type="ORF">L1049_009364</name>
</gene>
<dbReference type="InterPro" id="IPR036322">
    <property type="entry name" value="WD40_repeat_dom_sf"/>
</dbReference>
<dbReference type="Pfam" id="PF00400">
    <property type="entry name" value="WD40"/>
    <property type="match status" value="2"/>
</dbReference>
<evidence type="ECO:0000259" key="2">
    <source>
        <dbReference type="Pfam" id="PF24782"/>
    </source>
</evidence>
<dbReference type="InterPro" id="IPR056162">
    <property type="entry name" value="WD40_MABP1-WDR62_2nd"/>
</dbReference>
<comment type="caution">
    <text evidence="3">The sequence shown here is derived from an EMBL/GenBank/DDBJ whole genome shotgun (WGS) entry which is preliminary data.</text>
</comment>
<accession>A0AAP0X534</accession>